<reference evidence="1" key="1">
    <citation type="submission" date="2021-03" db="EMBL/GenBank/DDBJ databases">
        <title>Draft genome sequence of rust myrtle Austropuccinia psidii MF-1, a brazilian biotype.</title>
        <authorList>
            <person name="Quecine M.C."/>
            <person name="Pachon D.M.R."/>
            <person name="Bonatelli M.L."/>
            <person name="Correr F.H."/>
            <person name="Franceschini L.M."/>
            <person name="Leite T.F."/>
            <person name="Margarido G.R.A."/>
            <person name="Almeida C.A."/>
            <person name="Ferrarezi J.A."/>
            <person name="Labate C.A."/>
        </authorList>
    </citation>
    <scope>NUCLEOTIDE SEQUENCE</scope>
    <source>
        <strain evidence="1">MF-1</strain>
    </source>
</reference>
<gene>
    <name evidence="1" type="ORF">O181_045517</name>
</gene>
<dbReference type="OrthoDB" id="2505547at2759"/>
<accession>A0A9Q3DU13</accession>
<dbReference type="AlphaFoldDB" id="A0A9Q3DU13"/>
<protein>
    <submittedName>
        <fullName evidence="1">Uncharacterized protein</fullName>
    </submittedName>
</protein>
<sequence length="123" mass="13215">MPSRATAKEFFDTVKACFTLFKKLGIKAEELEGLLAQAACHALPTLDQAAFDQLITVAILSKGKEKPSLTFVGQVTLNTSQTRPEAAQLTSPFVYQISLSIPPAKVTLPWPANNLGEQCAPSP</sequence>
<dbReference type="Proteomes" id="UP000765509">
    <property type="component" value="Unassembled WGS sequence"/>
</dbReference>
<comment type="caution">
    <text evidence="1">The sequence shown here is derived from an EMBL/GenBank/DDBJ whole genome shotgun (WGS) entry which is preliminary data.</text>
</comment>
<proteinExistence type="predicted"/>
<organism evidence="1 2">
    <name type="scientific">Austropuccinia psidii MF-1</name>
    <dbReference type="NCBI Taxonomy" id="1389203"/>
    <lineage>
        <taxon>Eukaryota</taxon>
        <taxon>Fungi</taxon>
        <taxon>Dikarya</taxon>
        <taxon>Basidiomycota</taxon>
        <taxon>Pucciniomycotina</taxon>
        <taxon>Pucciniomycetes</taxon>
        <taxon>Pucciniales</taxon>
        <taxon>Sphaerophragmiaceae</taxon>
        <taxon>Austropuccinia</taxon>
    </lineage>
</organism>
<evidence type="ECO:0000313" key="2">
    <source>
        <dbReference type="Proteomes" id="UP000765509"/>
    </source>
</evidence>
<name>A0A9Q3DU13_9BASI</name>
<dbReference type="EMBL" id="AVOT02018704">
    <property type="protein sequence ID" value="MBW0505802.1"/>
    <property type="molecule type" value="Genomic_DNA"/>
</dbReference>
<keyword evidence="2" id="KW-1185">Reference proteome</keyword>
<evidence type="ECO:0000313" key="1">
    <source>
        <dbReference type="EMBL" id="MBW0505802.1"/>
    </source>
</evidence>